<accession>A0A2S5T7E6</accession>
<keyword evidence="2" id="KW-1185">Reference proteome</keyword>
<evidence type="ECO:0000313" key="1">
    <source>
        <dbReference type="EMBL" id="PPE70925.1"/>
    </source>
</evidence>
<dbReference type="AlphaFoldDB" id="A0A2S5T7E6"/>
<dbReference type="Pfam" id="PF05930">
    <property type="entry name" value="Phage_AlpA"/>
    <property type="match status" value="1"/>
</dbReference>
<dbReference type="InterPro" id="IPR010260">
    <property type="entry name" value="AlpA"/>
</dbReference>
<reference evidence="1 2" key="1">
    <citation type="submission" date="2018-02" db="EMBL/GenBank/DDBJ databases">
        <title>Reclassifiation of [Polyangium] brachysporum DSM 7029 as Guopingzhaonella breviflexa gen. nov., sp. nov., a member of the family Comamonadaceae.</title>
        <authorList>
            <person name="Tang B."/>
        </authorList>
    </citation>
    <scope>NUCLEOTIDE SEQUENCE [LARGE SCALE GENOMIC DNA]</scope>
    <source>
        <strain evidence="1 2">DSM 15344</strain>
    </source>
</reference>
<gene>
    <name evidence="1" type="ORF">C1702_05175</name>
</gene>
<dbReference type="Gene3D" id="1.10.238.160">
    <property type="match status" value="1"/>
</dbReference>
<proteinExistence type="predicted"/>
<sequence>MEQKTRRTLRRDDVLRKTGLSRTSQYMLERAGDFPKHFLLTPRCAVWFEDEVDAWLDARSKAAIKAATAPDHTLRQAFAGRGKQKLTREALA</sequence>
<comment type="caution">
    <text evidence="1">The sequence shown here is derived from an EMBL/GenBank/DDBJ whole genome shotgun (WGS) entry which is preliminary data.</text>
</comment>
<protein>
    <submittedName>
        <fullName evidence="1">Uncharacterized protein</fullName>
    </submittedName>
</protein>
<organism evidence="1 2">
    <name type="scientific">Caldimonas thermodepolymerans</name>
    <dbReference type="NCBI Taxonomy" id="215580"/>
    <lineage>
        <taxon>Bacteria</taxon>
        <taxon>Pseudomonadati</taxon>
        <taxon>Pseudomonadota</taxon>
        <taxon>Betaproteobacteria</taxon>
        <taxon>Burkholderiales</taxon>
        <taxon>Sphaerotilaceae</taxon>
        <taxon>Caldimonas</taxon>
    </lineage>
</organism>
<evidence type="ECO:0000313" key="2">
    <source>
        <dbReference type="Proteomes" id="UP000239406"/>
    </source>
</evidence>
<dbReference type="Proteomes" id="UP000239406">
    <property type="component" value="Unassembled WGS sequence"/>
</dbReference>
<name>A0A2S5T7E6_9BURK</name>
<dbReference type="EMBL" id="PSNY01000004">
    <property type="protein sequence ID" value="PPE70925.1"/>
    <property type="molecule type" value="Genomic_DNA"/>
</dbReference>
<dbReference type="RefSeq" id="WP_104356617.1">
    <property type="nucleotide sequence ID" value="NZ_CALFFA010000022.1"/>
</dbReference>